<keyword evidence="6 8" id="KW-0456">Lyase</keyword>
<dbReference type="GO" id="GO:0051997">
    <property type="term" value="F:2-oxo-4-hydroxy-4-carboxy-5-ureidoimidazoline decarboxylase activity"/>
    <property type="evidence" value="ECO:0007669"/>
    <property type="project" value="UniProtKB-EC"/>
</dbReference>
<evidence type="ECO:0000256" key="3">
    <source>
        <dbReference type="ARBA" id="ARBA00012257"/>
    </source>
</evidence>
<name>A0ABY2XSW7_9GAMM</name>
<dbReference type="EMBL" id="VCQT01000001">
    <property type="protein sequence ID" value="TMW15266.1"/>
    <property type="molecule type" value="Genomic_DNA"/>
</dbReference>
<dbReference type="EC" id="4.1.1.97" evidence="3"/>
<dbReference type="InterPro" id="IPR017580">
    <property type="entry name" value="OHCU_decarboxylase-1"/>
</dbReference>
<dbReference type="PANTHER" id="PTHR43466:SF1">
    <property type="entry name" value="2-OXO-4-HYDROXY-4-CARBOXY-5-UREIDOIMIDAZOLINE DECARBOXYLASE-RELATED"/>
    <property type="match status" value="1"/>
</dbReference>
<evidence type="ECO:0000256" key="4">
    <source>
        <dbReference type="ARBA" id="ARBA00022631"/>
    </source>
</evidence>
<dbReference type="InterPro" id="IPR036778">
    <property type="entry name" value="OHCU_decarboxylase_sf"/>
</dbReference>
<evidence type="ECO:0000256" key="2">
    <source>
        <dbReference type="ARBA" id="ARBA00004754"/>
    </source>
</evidence>
<organism evidence="8 9">
    <name type="scientific">Alloalcanivorax gelatiniphagus</name>
    <dbReference type="NCBI Taxonomy" id="1194167"/>
    <lineage>
        <taxon>Bacteria</taxon>
        <taxon>Pseudomonadati</taxon>
        <taxon>Pseudomonadota</taxon>
        <taxon>Gammaproteobacteria</taxon>
        <taxon>Oceanospirillales</taxon>
        <taxon>Alcanivoracaceae</taxon>
        <taxon>Alloalcanivorax</taxon>
    </lineage>
</organism>
<feature type="domain" description="Oxo-4-hydroxy-4-carboxy-5-ureidoimidazoline decarboxylase" evidence="7">
    <location>
        <begin position="13"/>
        <end position="171"/>
    </location>
</feature>
<keyword evidence="4" id="KW-0659">Purine metabolism</keyword>
<dbReference type="InterPro" id="IPR018020">
    <property type="entry name" value="OHCU_decarboxylase"/>
</dbReference>
<protein>
    <recommendedName>
        <fullName evidence="3">2-oxo-4-hydroxy-4-carboxy-5-ureidoimidazoline decarboxylase</fullName>
        <ecNumber evidence="3">4.1.1.97</ecNumber>
    </recommendedName>
</protein>
<evidence type="ECO:0000259" key="7">
    <source>
        <dbReference type="Pfam" id="PF09349"/>
    </source>
</evidence>
<dbReference type="RefSeq" id="WP_138770659.1">
    <property type="nucleotide sequence ID" value="NZ_JBHSSX010000035.1"/>
</dbReference>
<sequence length="177" mass="19385">MADTRLLSPRPSTLDEDAFVACYGDVYEHSPWIARQTHRQGLGEEDDRPAALAARLAAVFDAADEEAQLKVLRAHPDLAGKLAVGEALTADSSAEQAGAGLDQCTPEEFERFQALNEKYKARFRFPFILAVRGLHRRDILAAFEARVSNDPETERATAVAQVNRIAALRLAARVGVN</sequence>
<evidence type="ECO:0000256" key="5">
    <source>
        <dbReference type="ARBA" id="ARBA00022793"/>
    </source>
</evidence>
<comment type="pathway">
    <text evidence="2">Purine metabolism; urate degradation; (S)-allantoin from urate: step 3/3.</text>
</comment>
<dbReference type="NCBIfam" id="TIGR03164">
    <property type="entry name" value="UHCUDC"/>
    <property type="match status" value="1"/>
</dbReference>
<evidence type="ECO:0000313" key="9">
    <source>
        <dbReference type="Proteomes" id="UP000739180"/>
    </source>
</evidence>
<evidence type="ECO:0000256" key="1">
    <source>
        <dbReference type="ARBA" id="ARBA00001163"/>
    </source>
</evidence>
<evidence type="ECO:0000313" key="8">
    <source>
        <dbReference type="EMBL" id="TMW15266.1"/>
    </source>
</evidence>
<proteinExistence type="predicted"/>
<gene>
    <name evidence="8" type="primary">uraD</name>
    <name evidence="8" type="ORF">FGS76_00430</name>
</gene>
<keyword evidence="9" id="KW-1185">Reference proteome</keyword>
<comment type="caution">
    <text evidence="8">The sequence shown here is derived from an EMBL/GenBank/DDBJ whole genome shotgun (WGS) entry which is preliminary data.</text>
</comment>
<keyword evidence="5" id="KW-0210">Decarboxylase</keyword>
<reference evidence="8 9" key="1">
    <citation type="submission" date="2019-05" db="EMBL/GenBank/DDBJ databases">
        <title>Genome of Alcanivorax gelatiniphagus, an oil degrading marine bacteria.</title>
        <authorList>
            <person name="Kwon K.K."/>
        </authorList>
    </citation>
    <scope>NUCLEOTIDE SEQUENCE [LARGE SCALE GENOMIC DNA]</scope>
    <source>
        <strain evidence="8 9">MEBiC 08158</strain>
    </source>
</reference>
<accession>A0ABY2XSW7</accession>
<dbReference type="Gene3D" id="1.10.3330.10">
    <property type="entry name" value="Oxo-4-hydroxy-4-carboxy-5-ureidoimidazoline decarboxylase"/>
    <property type="match status" value="1"/>
</dbReference>
<dbReference type="Pfam" id="PF09349">
    <property type="entry name" value="OHCU_decarbox"/>
    <property type="match status" value="1"/>
</dbReference>
<comment type="catalytic activity">
    <reaction evidence="1">
        <text>5-hydroxy-2-oxo-4-ureido-2,5-dihydro-1H-imidazole-5-carboxylate + H(+) = (S)-allantoin + CO2</text>
        <dbReference type="Rhea" id="RHEA:26301"/>
        <dbReference type="ChEBI" id="CHEBI:15378"/>
        <dbReference type="ChEBI" id="CHEBI:15678"/>
        <dbReference type="ChEBI" id="CHEBI:16526"/>
        <dbReference type="ChEBI" id="CHEBI:58639"/>
        <dbReference type="EC" id="4.1.1.97"/>
    </reaction>
</comment>
<dbReference type="PANTHER" id="PTHR43466">
    <property type="entry name" value="2-OXO-4-HYDROXY-4-CARBOXY-5-UREIDOIMIDAZOLINE DECARBOXYLASE-RELATED"/>
    <property type="match status" value="1"/>
</dbReference>
<dbReference type="Proteomes" id="UP000739180">
    <property type="component" value="Unassembled WGS sequence"/>
</dbReference>
<dbReference type="SUPFAM" id="SSF158694">
    <property type="entry name" value="UraD-Like"/>
    <property type="match status" value="1"/>
</dbReference>
<evidence type="ECO:0000256" key="6">
    <source>
        <dbReference type="ARBA" id="ARBA00023239"/>
    </source>
</evidence>